<organism evidence="1">
    <name type="scientific">Oryza brachyantha</name>
    <name type="common">malo sina</name>
    <dbReference type="NCBI Taxonomy" id="4533"/>
    <lineage>
        <taxon>Eukaryota</taxon>
        <taxon>Viridiplantae</taxon>
        <taxon>Streptophyta</taxon>
        <taxon>Embryophyta</taxon>
        <taxon>Tracheophyta</taxon>
        <taxon>Spermatophyta</taxon>
        <taxon>Magnoliopsida</taxon>
        <taxon>Liliopsida</taxon>
        <taxon>Poales</taxon>
        <taxon>Poaceae</taxon>
        <taxon>BOP clade</taxon>
        <taxon>Oryzoideae</taxon>
        <taxon>Oryzeae</taxon>
        <taxon>Oryzinae</taxon>
        <taxon>Oryza</taxon>
    </lineage>
</organism>
<accession>J3N7Z0</accession>
<dbReference type="HOGENOM" id="CLU_1380002_0_0_1"/>
<evidence type="ECO:0000313" key="2">
    <source>
        <dbReference type="Proteomes" id="UP000006038"/>
    </source>
</evidence>
<keyword evidence="2" id="KW-1185">Reference proteome</keyword>
<reference evidence="1" key="2">
    <citation type="submission" date="2013-04" db="UniProtKB">
        <authorList>
            <consortium name="EnsemblPlants"/>
        </authorList>
    </citation>
    <scope>IDENTIFICATION</scope>
</reference>
<dbReference type="Proteomes" id="UP000006038">
    <property type="component" value="Chromosome 11"/>
</dbReference>
<dbReference type="eggNOG" id="ENOG502R4TI">
    <property type="taxonomic scope" value="Eukaryota"/>
</dbReference>
<reference evidence="1" key="1">
    <citation type="journal article" date="2013" name="Nat. Commun.">
        <title>Whole-genome sequencing of Oryza brachyantha reveals mechanisms underlying Oryza genome evolution.</title>
        <authorList>
            <person name="Chen J."/>
            <person name="Huang Q."/>
            <person name="Gao D."/>
            <person name="Wang J."/>
            <person name="Lang Y."/>
            <person name="Liu T."/>
            <person name="Li B."/>
            <person name="Bai Z."/>
            <person name="Luis Goicoechea J."/>
            <person name="Liang C."/>
            <person name="Chen C."/>
            <person name="Zhang W."/>
            <person name="Sun S."/>
            <person name="Liao Y."/>
            <person name="Zhang X."/>
            <person name="Yang L."/>
            <person name="Song C."/>
            <person name="Wang M."/>
            <person name="Shi J."/>
            <person name="Liu G."/>
            <person name="Liu J."/>
            <person name="Zhou H."/>
            <person name="Zhou W."/>
            <person name="Yu Q."/>
            <person name="An N."/>
            <person name="Chen Y."/>
            <person name="Cai Q."/>
            <person name="Wang B."/>
            <person name="Liu B."/>
            <person name="Min J."/>
            <person name="Huang Y."/>
            <person name="Wu H."/>
            <person name="Li Z."/>
            <person name="Zhang Y."/>
            <person name="Yin Y."/>
            <person name="Song W."/>
            <person name="Jiang J."/>
            <person name="Jackson S.A."/>
            <person name="Wing R.A."/>
            <person name="Wang J."/>
            <person name="Chen M."/>
        </authorList>
    </citation>
    <scope>NUCLEOTIDE SEQUENCE [LARGE SCALE GENOMIC DNA]</scope>
    <source>
        <strain evidence="1">cv. IRGC 101232</strain>
    </source>
</reference>
<dbReference type="OMA" id="CIADGEE"/>
<dbReference type="Gramene" id="OB11G19260.1">
    <property type="protein sequence ID" value="OB11G19260.1"/>
    <property type="gene ID" value="OB11G19260"/>
</dbReference>
<sequence length="198" mass="22006">MQGTAIASAETKWCSENGRPYQECSTKVEIKLTDVPEDGDCKKKIEALLAPLCDVQAYRYDASRKEHWGTYTMVDGTTIVVQGCRKRCYHPAQRQNGIIRKVKSDLPMLAGPNTTLVSRYGEVSNSDENNTACGNLCNDGWYMLAVGGDDEEIDDPNVVKEAFEIQHMLNYIGCIVDEEKSESSTYGSIGTDIDSDWN</sequence>
<protein>
    <submittedName>
        <fullName evidence="1">Uncharacterized protein</fullName>
    </submittedName>
</protein>
<name>J3N7Z0_ORYBR</name>
<dbReference type="EnsemblPlants" id="OB11G19260.1">
    <property type="protein sequence ID" value="OB11G19260.1"/>
    <property type="gene ID" value="OB11G19260"/>
</dbReference>
<proteinExistence type="predicted"/>
<dbReference type="AlphaFoldDB" id="J3N7Z0"/>
<evidence type="ECO:0000313" key="1">
    <source>
        <dbReference type="EnsemblPlants" id="OB11G19260.1"/>
    </source>
</evidence>